<reference evidence="3 4" key="1">
    <citation type="submission" date="2020-07" db="EMBL/GenBank/DDBJ databases">
        <title>The complete genome of Paracoccus pantotrophus ACCC 10489.</title>
        <authorList>
            <person name="Si Y."/>
        </authorList>
    </citation>
    <scope>NUCLEOTIDE SEQUENCE [LARGE SCALE GENOMIC DNA]</scope>
    <source>
        <strain evidence="3 4">ACCC10489</strain>
    </source>
</reference>
<feature type="signal peptide" evidence="1">
    <location>
        <begin position="1"/>
        <end position="17"/>
    </location>
</feature>
<evidence type="ECO:0000313" key="4">
    <source>
        <dbReference type="Proteomes" id="UP000509322"/>
    </source>
</evidence>
<evidence type="ECO:0000256" key="1">
    <source>
        <dbReference type="SAM" id="SignalP"/>
    </source>
</evidence>
<name>A0A7H9BUX6_PARPN</name>
<dbReference type="AlphaFoldDB" id="A0A7H9BUX6"/>
<accession>A0A7H9BUX6</accession>
<dbReference type="Gene3D" id="1.20.1270.180">
    <property type="match status" value="1"/>
</dbReference>
<organism evidence="3 4">
    <name type="scientific">Paracoccus pantotrophus</name>
    <name type="common">Thiosphaera pantotropha</name>
    <dbReference type="NCBI Taxonomy" id="82367"/>
    <lineage>
        <taxon>Bacteria</taxon>
        <taxon>Pseudomonadati</taxon>
        <taxon>Pseudomonadota</taxon>
        <taxon>Alphaproteobacteria</taxon>
        <taxon>Rhodobacterales</taxon>
        <taxon>Paracoccaceae</taxon>
        <taxon>Paracoccus</taxon>
    </lineage>
</organism>
<dbReference type="InterPro" id="IPR009739">
    <property type="entry name" value="LprI-like_N"/>
</dbReference>
<feature type="chain" id="PRO_5029002216" evidence="1">
    <location>
        <begin position="18"/>
        <end position="170"/>
    </location>
</feature>
<gene>
    <name evidence="3" type="ORF">HYQ43_13055</name>
</gene>
<dbReference type="Pfam" id="PF07007">
    <property type="entry name" value="LprI"/>
    <property type="match status" value="1"/>
</dbReference>
<keyword evidence="1" id="KW-0732">Signal</keyword>
<dbReference type="Proteomes" id="UP000509322">
    <property type="component" value="Chromosome 2"/>
</dbReference>
<evidence type="ECO:0000313" key="3">
    <source>
        <dbReference type="EMBL" id="QLH15157.1"/>
    </source>
</evidence>
<dbReference type="EMBL" id="CP058690">
    <property type="protein sequence ID" value="QLH15157.1"/>
    <property type="molecule type" value="Genomic_DNA"/>
</dbReference>
<sequence length="170" mass="17825">MRPLVLSLLLAAGPALAQDGPRYDADGFAKCIADAEADASAAPGLRSCIGQASTQCMATPGGETTVGMVECLGHEAKDWDTLLNGYYERALKAAKAADAELADLGSAAEPAAPALQQAQRHWIAFRDASCRYESLRYQGGTLGGPAAQDCVLRLTAEQALRLRDIAEGME</sequence>
<evidence type="ECO:0000259" key="2">
    <source>
        <dbReference type="Pfam" id="PF07007"/>
    </source>
</evidence>
<feature type="domain" description="Lysozyme inhibitor LprI-like N-terminal" evidence="2">
    <location>
        <begin position="56"/>
        <end position="162"/>
    </location>
</feature>
<protein>
    <submittedName>
        <fullName evidence="3">DUF1311 domain-containing protein</fullName>
    </submittedName>
</protein>
<proteinExistence type="predicted"/>
<dbReference type="RefSeq" id="WP_024845080.1">
    <property type="nucleotide sequence ID" value="NZ_CP038203.1"/>
</dbReference>